<gene>
    <name evidence="4" type="ORF">UFOPK3376_01825</name>
</gene>
<dbReference type="SUPFAM" id="SSF51445">
    <property type="entry name" value="(Trans)glycosidases"/>
    <property type="match status" value="1"/>
</dbReference>
<dbReference type="PANTHER" id="PTHR10353">
    <property type="entry name" value="GLYCOSYL HYDROLASE"/>
    <property type="match status" value="1"/>
</dbReference>
<sequence>MPSDATESSHGPLRSVVVPAATLDRSRLHEDITLLAELGAKELRIGIDWAWMQPSAGAVNGDAVEFYLGATQTARASNIALQFTLLEREVPKWFDNDGGFADAKWAGHWWPRWVEVCADSFGDSVAGWVPIDHPLAVANRLFPDDPRRHGEVLDTVITAWRDAWRILRGGPPVITSFGMEIVRPADQTIPAEHAAKRLDQIRWRLWLQGLRDGVVSIPGRADNEIADLAGSCDVLGITVRHERDALGLLHRAAEQGLDRPMAVTLLLPAGTDADRELVVERYLQQTTEAASALPLLSVAVSPAFDTTETELHLAPMAGRGIISRDRELKDSGRLYFGITE</sequence>
<keyword evidence="3" id="KW-0326">Glycosidase</keyword>
<evidence type="ECO:0000256" key="2">
    <source>
        <dbReference type="ARBA" id="ARBA00022801"/>
    </source>
</evidence>
<dbReference type="EMBL" id="CAFBLP010000046">
    <property type="protein sequence ID" value="CAB4883678.1"/>
    <property type="molecule type" value="Genomic_DNA"/>
</dbReference>
<dbReference type="PANTHER" id="PTHR10353:SF36">
    <property type="entry name" value="LP05116P"/>
    <property type="match status" value="1"/>
</dbReference>
<name>A0A6J7EPY5_9ZZZZ</name>
<accession>A0A6J7EPY5</accession>
<dbReference type="Pfam" id="PF00232">
    <property type="entry name" value="Glyco_hydro_1"/>
    <property type="match status" value="1"/>
</dbReference>
<dbReference type="GO" id="GO:0005975">
    <property type="term" value="P:carbohydrate metabolic process"/>
    <property type="evidence" value="ECO:0007669"/>
    <property type="project" value="InterPro"/>
</dbReference>
<dbReference type="AlphaFoldDB" id="A0A6J7EPY5"/>
<dbReference type="Gene3D" id="3.20.20.80">
    <property type="entry name" value="Glycosidases"/>
    <property type="match status" value="1"/>
</dbReference>
<organism evidence="4">
    <name type="scientific">freshwater metagenome</name>
    <dbReference type="NCBI Taxonomy" id="449393"/>
    <lineage>
        <taxon>unclassified sequences</taxon>
        <taxon>metagenomes</taxon>
        <taxon>ecological metagenomes</taxon>
    </lineage>
</organism>
<keyword evidence="2" id="KW-0378">Hydrolase</keyword>
<dbReference type="InterPro" id="IPR001360">
    <property type="entry name" value="Glyco_hydro_1"/>
</dbReference>
<protein>
    <submittedName>
        <fullName evidence="4">Unannotated protein</fullName>
    </submittedName>
</protein>
<reference evidence="4" key="1">
    <citation type="submission" date="2020-05" db="EMBL/GenBank/DDBJ databases">
        <authorList>
            <person name="Chiriac C."/>
            <person name="Salcher M."/>
            <person name="Ghai R."/>
            <person name="Kavagutti S V."/>
        </authorList>
    </citation>
    <scope>NUCLEOTIDE SEQUENCE</scope>
</reference>
<dbReference type="GO" id="GO:0008422">
    <property type="term" value="F:beta-glucosidase activity"/>
    <property type="evidence" value="ECO:0007669"/>
    <property type="project" value="TreeGrafter"/>
</dbReference>
<evidence type="ECO:0000256" key="3">
    <source>
        <dbReference type="ARBA" id="ARBA00023295"/>
    </source>
</evidence>
<evidence type="ECO:0000256" key="1">
    <source>
        <dbReference type="ARBA" id="ARBA00010838"/>
    </source>
</evidence>
<proteinExistence type="inferred from homology"/>
<evidence type="ECO:0000313" key="4">
    <source>
        <dbReference type="EMBL" id="CAB4883678.1"/>
    </source>
</evidence>
<dbReference type="InterPro" id="IPR017853">
    <property type="entry name" value="GH"/>
</dbReference>
<comment type="similarity">
    <text evidence="1">Belongs to the glycosyl hydrolase 1 family.</text>
</comment>